<dbReference type="AlphaFoldDB" id="A0A3E1NIQ9"/>
<evidence type="ECO:0000313" key="10">
    <source>
        <dbReference type="Proteomes" id="UP000261284"/>
    </source>
</evidence>
<keyword evidence="3 6" id="KW-0732">Signal</keyword>
<dbReference type="GO" id="GO:0009279">
    <property type="term" value="C:cell outer membrane"/>
    <property type="evidence" value="ECO:0007669"/>
    <property type="project" value="UniProtKB-SubCell"/>
</dbReference>
<dbReference type="Pfam" id="PF14322">
    <property type="entry name" value="SusD-like_3"/>
    <property type="match status" value="1"/>
</dbReference>
<evidence type="ECO:0000256" key="2">
    <source>
        <dbReference type="ARBA" id="ARBA00006275"/>
    </source>
</evidence>
<accession>A0A3E1NIQ9</accession>
<gene>
    <name evidence="9" type="ORF">DXN05_14170</name>
</gene>
<comment type="subcellular location">
    <subcellularLocation>
        <location evidence="1">Cell outer membrane</location>
    </subcellularLocation>
</comment>
<keyword evidence="10" id="KW-1185">Reference proteome</keyword>
<feature type="domain" description="SusD-like N-terminal" evidence="8">
    <location>
        <begin position="56"/>
        <end position="233"/>
    </location>
</feature>
<evidence type="ECO:0000256" key="4">
    <source>
        <dbReference type="ARBA" id="ARBA00023136"/>
    </source>
</evidence>
<evidence type="ECO:0000256" key="5">
    <source>
        <dbReference type="ARBA" id="ARBA00023237"/>
    </source>
</evidence>
<dbReference type="EMBL" id="QTJU01000004">
    <property type="protein sequence ID" value="RFM27836.1"/>
    <property type="molecule type" value="Genomic_DNA"/>
</dbReference>
<dbReference type="Pfam" id="PF07980">
    <property type="entry name" value="SusD_RagB"/>
    <property type="match status" value="1"/>
</dbReference>
<dbReference type="InterPro" id="IPR011990">
    <property type="entry name" value="TPR-like_helical_dom_sf"/>
</dbReference>
<dbReference type="SUPFAM" id="SSF48452">
    <property type="entry name" value="TPR-like"/>
    <property type="match status" value="1"/>
</dbReference>
<feature type="chain" id="PRO_5017565088" evidence="6">
    <location>
        <begin position="25"/>
        <end position="474"/>
    </location>
</feature>
<name>A0A3E1NIQ9_9BACT</name>
<comment type="similarity">
    <text evidence="2">Belongs to the SusD family.</text>
</comment>
<reference evidence="9 10" key="1">
    <citation type="submission" date="2018-08" db="EMBL/GenBank/DDBJ databases">
        <title>Chitinophagaceae sp. K23C18032701, a novel bacterium isolated from forest soil.</title>
        <authorList>
            <person name="Wang C."/>
        </authorList>
    </citation>
    <scope>NUCLEOTIDE SEQUENCE [LARGE SCALE GENOMIC DNA]</scope>
    <source>
        <strain evidence="9 10">K23C18032701</strain>
    </source>
</reference>
<protein>
    <submittedName>
        <fullName evidence="9">RagB/SusD family nutrient uptake outer membrane protein</fullName>
    </submittedName>
</protein>
<dbReference type="InterPro" id="IPR033985">
    <property type="entry name" value="SusD-like_N"/>
</dbReference>
<evidence type="ECO:0000259" key="8">
    <source>
        <dbReference type="Pfam" id="PF14322"/>
    </source>
</evidence>
<feature type="domain" description="RagB/SusD" evidence="7">
    <location>
        <begin position="339"/>
        <end position="474"/>
    </location>
</feature>
<dbReference type="RefSeq" id="WP_116847913.1">
    <property type="nucleotide sequence ID" value="NZ_QTJU01000004.1"/>
</dbReference>
<evidence type="ECO:0000259" key="7">
    <source>
        <dbReference type="Pfam" id="PF07980"/>
    </source>
</evidence>
<dbReference type="InterPro" id="IPR012944">
    <property type="entry name" value="SusD_RagB_dom"/>
</dbReference>
<dbReference type="Proteomes" id="UP000261284">
    <property type="component" value="Unassembled WGS sequence"/>
</dbReference>
<evidence type="ECO:0000256" key="3">
    <source>
        <dbReference type="ARBA" id="ARBA00022729"/>
    </source>
</evidence>
<evidence type="ECO:0000256" key="6">
    <source>
        <dbReference type="SAM" id="SignalP"/>
    </source>
</evidence>
<dbReference type="Gene3D" id="1.25.40.390">
    <property type="match status" value="1"/>
</dbReference>
<dbReference type="CDD" id="cd08977">
    <property type="entry name" value="SusD"/>
    <property type="match status" value="1"/>
</dbReference>
<sequence>MYTIMQILRYRLFASALIMLSAIAGCKKFVTVPPPAGNLVSPVVFVDQATAVAAQIAIYTDIENKTAPYYTSLLAGLAADELTSFSADPFLSGCYTNSLIALTQNVSDIWTISFNSIYRANAVLEGVGKSTTLSPFIVKQLMGEAKFIRAYLYFNLVNFYGDIPLLLSTDYTSNRLAARTPASKVYDQIVTDLKDAETNLSNSYLNATDTLASSERVRPNKATASAMLARVYLFQKDWANAAAEASAVINQSTVYSLNSDLNSVFLRANNKEAIFQIQAVKPTINSVMGANFVLLSTPSAGTSNCTTISKQLLNSFETGDKRKQAWVGSVSVGANTYNFPNKYKIKASATITEYTTVLRLAEQYLILAEANAQMGDTKGALSNLNIVRKRAGLADFSAQGKDSVLAAIQHERQIELFAEGAFRWFDLKRTNTADSIMAVVTPLKGGKWNNTAQLFPIPQIERDADPLLSQNPGY</sequence>
<evidence type="ECO:0000313" key="9">
    <source>
        <dbReference type="EMBL" id="RFM27836.1"/>
    </source>
</evidence>
<proteinExistence type="inferred from homology"/>
<comment type="caution">
    <text evidence="9">The sequence shown here is derived from an EMBL/GenBank/DDBJ whole genome shotgun (WGS) entry which is preliminary data.</text>
</comment>
<keyword evidence="5" id="KW-0998">Cell outer membrane</keyword>
<organism evidence="9 10">
    <name type="scientific">Deminuibacter soli</name>
    <dbReference type="NCBI Taxonomy" id="2291815"/>
    <lineage>
        <taxon>Bacteria</taxon>
        <taxon>Pseudomonadati</taxon>
        <taxon>Bacteroidota</taxon>
        <taxon>Chitinophagia</taxon>
        <taxon>Chitinophagales</taxon>
        <taxon>Chitinophagaceae</taxon>
        <taxon>Deminuibacter</taxon>
    </lineage>
</organism>
<feature type="signal peptide" evidence="6">
    <location>
        <begin position="1"/>
        <end position="24"/>
    </location>
</feature>
<evidence type="ECO:0000256" key="1">
    <source>
        <dbReference type="ARBA" id="ARBA00004442"/>
    </source>
</evidence>
<keyword evidence="4" id="KW-0472">Membrane</keyword>
<dbReference type="OrthoDB" id="625727at2"/>